<keyword evidence="5 12" id="KW-0808">Transferase</keyword>
<evidence type="ECO:0000313" key="16">
    <source>
        <dbReference type="EMBL" id="KAJ6439399.1"/>
    </source>
</evidence>
<dbReference type="Pfam" id="PF00534">
    <property type="entry name" value="Glycos_transf_1"/>
    <property type="match status" value="2"/>
</dbReference>
<keyword evidence="9 12" id="KW-0472">Membrane</keyword>
<evidence type="ECO:0000256" key="12">
    <source>
        <dbReference type="RuleBase" id="RU367136"/>
    </source>
</evidence>
<evidence type="ECO:0000256" key="8">
    <source>
        <dbReference type="ARBA" id="ARBA00022989"/>
    </source>
</evidence>
<keyword evidence="17" id="KW-1185">Reference proteome</keyword>
<dbReference type="PANTHER" id="PTHR45918">
    <property type="entry name" value="ALPHA-1,3/1,6-MANNOSYLTRANSFERASE ALG2"/>
    <property type="match status" value="1"/>
</dbReference>
<reference evidence="16" key="1">
    <citation type="submission" date="2023-01" db="EMBL/GenBank/DDBJ databases">
        <title>The growth and conidiation of Purpureocillium lavendulum are regulated by nitrogen source and histone H3K14 acetylation.</title>
        <authorList>
            <person name="Tang P."/>
            <person name="Han J."/>
            <person name="Zhang C."/>
            <person name="Tang P."/>
            <person name="Qi F."/>
            <person name="Zhang K."/>
            <person name="Liang L."/>
        </authorList>
    </citation>
    <scope>NUCLEOTIDE SEQUENCE</scope>
    <source>
        <strain evidence="16">YMF1.00683</strain>
    </source>
</reference>
<dbReference type="Pfam" id="PF13439">
    <property type="entry name" value="Glyco_transf_4"/>
    <property type="match status" value="1"/>
</dbReference>
<dbReference type="EC" id="2.4.1.257" evidence="12"/>
<dbReference type="SUPFAM" id="SSF53756">
    <property type="entry name" value="UDP-Glycosyltransferase/glycogen phosphorylase"/>
    <property type="match status" value="1"/>
</dbReference>
<dbReference type="Proteomes" id="UP001163105">
    <property type="component" value="Unassembled WGS sequence"/>
</dbReference>
<sequence>MAKKGAASSAKRPPRASSSTSSPPTASSAAAATQAPPASKDDSSSSSNSNKGTVVFFHPDLGIGGAERLVVDAAVGLQRRGHRVVVFTNHCDPAHCFDECRDGTLDVRVRGAWLVPAALPFPRARLAILCAVLRHVHLLLHIAVLTSELPDLRPAAFVVDQLSAGLPLLRYLHARVPVLFYCHFPDLLLARGRDTSRLKRLYRVPFDALEQWSMGFGHAVAVNSEFTRSVVNRTWPRLGRSVPIKVVYPCVDIDENTRQPEGDGGEGPLPGGDRLILSINRFERKKDIGLAIKAFAAIPAADRKGVRLVLAGGYDARVSENVEYHAELEALASSLSLVHHTITPPSTSTPSAEPSSPATALSAVPASASVLFLLSVPSALKASLLRSASLLVYTPSNEHFGIVPLEAMLARVPVLAANTGGPVETVSDPATGWLRDPDDPAAWSAVMRDALALPASRLAAMGDEGARRVRERFGRDKMAQTLDDILAEIRAMERRPPFINYVINLLMLVVFFYFGLLLSSTYKRFTRG</sequence>
<dbReference type="GO" id="GO:0004378">
    <property type="term" value="F:GDP-Man:Man(1)GlcNAc(2)-PP-Dol alpha-1,3-mannosyltransferase activity"/>
    <property type="evidence" value="ECO:0007669"/>
    <property type="project" value="UniProtKB-UniRule"/>
</dbReference>
<protein>
    <recommendedName>
        <fullName evidence="12">Alpha-1,3/1,6-mannosyltransferase ALG2</fullName>
        <ecNumber evidence="12">2.4.1.132</ecNumber>
        <ecNumber evidence="12">2.4.1.257</ecNumber>
    </recommendedName>
    <alternativeName>
        <fullName evidence="12">GDP-Man:Man(1)GlcNAc(2)-PP-Dol alpha-1,3-mannosyltransferase</fullName>
    </alternativeName>
</protein>
<evidence type="ECO:0000256" key="3">
    <source>
        <dbReference type="ARBA" id="ARBA00004922"/>
    </source>
</evidence>
<dbReference type="EMBL" id="JAQHRD010000006">
    <property type="protein sequence ID" value="KAJ6439399.1"/>
    <property type="molecule type" value="Genomic_DNA"/>
</dbReference>
<gene>
    <name evidence="16" type="primary">ALG2</name>
    <name evidence="16" type="ORF">O9K51_07284</name>
</gene>
<organism evidence="16 17">
    <name type="scientific">Purpureocillium lavendulum</name>
    <dbReference type="NCBI Taxonomy" id="1247861"/>
    <lineage>
        <taxon>Eukaryota</taxon>
        <taxon>Fungi</taxon>
        <taxon>Dikarya</taxon>
        <taxon>Ascomycota</taxon>
        <taxon>Pezizomycotina</taxon>
        <taxon>Sordariomycetes</taxon>
        <taxon>Hypocreomycetidae</taxon>
        <taxon>Hypocreales</taxon>
        <taxon>Ophiocordycipitaceae</taxon>
        <taxon>Purpureocillium</taxon>
    </lineage>
</organism>
<dbReference type="GO" id="GO:0005789">
    <property type="term" value="C:endoplasmic reticulum membrane"/>
    <property type="evidence" value="ECO:0007669"/>
    <property type="project" value="UniProtKB-SubCell"/>
</dbReference>
<comment type="subcellular location">
    <subcellularLocation>
        <location evidence="2 12">Endoplasmic reticulum membrane</location>
    </subcellularLocation>
</comment>
<feature type="domain" description="Glycosyl transferase family 1" evidence="14">
    <location>
        <begin position="268"/>
        <end position="344"/>
    </location>
</feature>
<dbReference type="PANTHER" id="PTHR45918:SF1">
    <property type="entry name" value="ALPHA-1,3_1,6-MANNOSYLTRANSFERASE ALG2"/>
    <property type="match status" value="1"/>
</dbReference>
<evidence type="ECO:0000256" key="9">
    <source>
        <dbReference type="ARBA" id="ARBA00023136"/>
    </source>
</evidence>
<evidence type="ECO:0000259" key="14">
    <source>
        <dbReference type="Pfam" id="PF00534"/>
    </source>
</evidence>
<evidence type="ECO:0000256" key="4">
    <source>
        <dbReference type="ARBA" id="ARBA00022676"/>
    </source>
</evidence>
<dbReference type="EC" id="2.4.1.132" evidence="12"/>
<dbReference type="InterPro" id="IPR001296">
    <property type="entry name" value="Glyco_trans_1"/>
</dbReference>
<dbReference type="Gene3D" id="3.40.50.2000">
    <property type="entry name" value="Glycogen Phosphorylase B"/>
    <property type="match status" value="2"/>
</dbReference>
<comment type="similarity">
    <text evidence="12">Belongs to the glycosyltransferase group 1 family.</text>
</comment>
<evidence type="ECO:0000256" key="1">
    <source>
        <dbReference type="ARBA" id="ARBA00003142"/>
    </source>
</evidence>
<proteinExistence type="inferred from homology"/>
<dbReference type="CDD" id="cd03805">
    <property type="entry name" value="GT4_ALG2-like"/>
    <property type="match status" value="1"/>
</dbReference>
<evidence type="ECO:0000256" key="13">
    <source>
        <dbReference type="SAM" id="MobiDB-lite"/>
    </source>
</evidence>
<accession>A0AB34FL04</accession>
<keyword evidence="8 12" id="KW-1133">Transmembrane helix</keyword>
<evidence type="ECO:0000256" key="2">
    <source>
        <dbReference type="ARBA" id="ARBA00004586"/>
    </source>
</evidence>
<feature type="domain" description="Glycosyltransferase subfamily 4-like N-terminal" evidence="15">
    <location>
        <begin position="63"/>
        <end position="254"/>
    </location>
</feature>
<evidence type="ECO:0000256" key="5">
    <source>
        <dbReference type="ARBA" id="ARBA00022679"/>
    </source>
</evidence>
<keyword evidence="7 12" id="KW-0256">Endoplasmic reticulum</keyword>
<evidence type="ECO:0000256" key="7">
    <source>
        <dbReference type="ARBA" id="ARBA00022824"/>
    </source>
</evidence>
<dbReference type="GO" id="GO:0102704">
    <property type="term" value="F:GDP-Man:Man(2)GlcNAc(2)-PP-Dol alpha-1,6-mannosyltransferase activity"/>
    <property type="evidence" value="ECO:0007669"/>
    <property type="project" value="UniProtKB-UniRule"/>
</dbReference>
<dbReference type="AlphaFoldDB" id="A0AB34FL04"/>
<name>A0AB34FL04_9HYPO</name>
<feature type="domain" description="Glycosyl transferase family 1" evidence="14">
    <location>
        <begin position="367"/>
        <end position="462"/>
    </location>
</feature>
<comment type="pathway">
    <text evidence="3 12">Protein modification; protein glycosylation.</text>
</comment>
<dbReference type="InterPro" id="IPR028098">
    <property type="entry name" value="Glyco_trans_4-like_N"/>
</dbReference>
<evidence type="ECO:0000313" key="17">
    <source>
        <dbReference type="Proteomes" id="UP001163105"/>
    </source>
</evidence>
<keyword evidence="4 12" id="KW-0328">Glycosyltransferase</keyword>
<comment type="caution">
    <text evidence="16">The sequence shown here is derived from an EMBL/GenBank/DDBJ whole genome shotgun (WGS) entry which is preliminary data.</text>
</comment>
<evidence type="ECO:0000259" key="15">
    <source>
        <dbReference type="Pfam" id="PF13439"/>
    </source>
</evidence>
<comment type="catalytic activity">
    <reaction evidence="10 12">
        <text>a beta-D-Man-(1-&gt;4)-beta-D-GlcNAc-(1-&gt;4)-alpha-D-GlcNAc-diphospho-di-trans,poly-cis-dolichol + GDP-alpha-D-mannose = an alpha-D-Man-(1-&gt;3)-beta-D-Man-(1-&gt;4)-beta-D-GlcNAc-(1-&gt;4)-alpha-D-GlcNAc-diphospho-di-trans,poly-cis-dolichol + GDP + H(+)</text>
        <dbReference type="Rhea" id="RHEA:29515"/>
        <dbReference type="Rhea" id="RHEA-COMP:19511"/>
        <dbReference type="Rhea" id="RHEA-COMP:19513"/>
        <dbReference type="ChEBI" id="CHEBI:15378"/>
        <dbReference type="ChEBI" id="CHEBI:57527"/>
        <dbReference type="ChEBI" id="CHEBI:58189"/>
        <dbReference type="ChEBI" id="CHEBI:58472"/>
        <dbReference type="ChEBI" id="CHEBI:132510"/>
        <dbReference type="EC" id="2.4.1.132"/>
    </reaction>
    <physiologicalReaction direction="left-to-right" evidence="10 12">
        <dbReference type="Rhea" id="RHEA:29516"/>
    </physiologicalReaction>
</comment>
<feature type="transmembrane region" description="Helical" evidence="12">
    <location>
        <begin position="498"/>
        <end position="518"/>
    </location>
</feature>
<evidence type="ECO:0000256" key="11">
    <source>
        <dbReference type="ARBA" id="ARBA00045104"/>
    </source>
</evidence>
<comment type="catalytic activity">
    <reaction evidence="11 12">
        <text>an alpha-D-Man-(1-&gt;3)-beta-D-Man-(1-&gt;4)-beta-D-GlcNAc-(1-&gt;4)-alpha-D-GlcNAc-diphospho-di-trans,poly-cis-dolichol + GDP-alpha-D-mannose = an alpha-D-Man-(1-&gt;3)-[alpha-D-Man-(1-&gt;6)]-beta-D-Man-(1-&gt;4)-beta-D-GlcNAc-(1-&gt;4)-alpha-D-GlcNAc-diphospho-di-trans,poly-cis-dolichol + GDP + H(+)</text>
        <dbReference type="Rhea" id="RHEA:29519"/>
        <dbReference type="Rhea" id="RHEA-COMP:19513"/>
        <dbReference type="Rhea" id="RHEA-COMP:19515"/>
        <dbReference type="ChEBI" id="CHEBI:15378"/>
        <dbReference type="ChEBI" id="CHEBI:57527"/>
        <dbReference type="ChEBI" id="CHEBI:58189"/>
        <dbReference type="ChEBI" id="CHEBI:132510"/>
        <dbReference type="ChEBI" id="CHEBI:132511"/>
        <dbReference type="EC" id="2.4.1.257"/>
    </reaction>
    <physiologicalReaction direction="left-to-right" evidence="11 12">
        <dbReference type="Rhea" id="RHEA:29520"/>
    </physiologicalReaction>
</comment>
<keyword evidence="6 12" id="KW-0812">Transmembrane</keyword>
<dbReference type="InterPro" id="IPR027054">
    <property type="entry name" value="ALG2"/>
</dbReference>
<evidence type="ECO:0000256" key="10">
    <source>
        <dbReference type="ARBA" id="ARBA00045103"/>
    </source>
</evidence>
<evidence type="ECO:0000256" key="6">
    <source>
        <dbReference type="ARBA" id="ARBA00022692"/>
    </source>
</evidence>
<comment type="function">
    <text evidence="1 12">Mannosylates Man(2)GlcNAc(2)-dolichol diphosphate and Man(1)GlcNAc(2)-dolichol diphosphate to form Man(3)GlcNAc(2)-dolichol diphosphate.</text>
</comment>
<feature type="region of interest" description="Disordered" evidence="13">
    <location>
        <begin position="1"/>
        <end position="49"/>
    </location>
</feature>